<dbReference type="GO" id="GO:0008270">
    <property type="term" value="F:zinc ion binding"/>
    <property type="evidence" value="ECO:0007669"/>
    <property type="project" value="InterPro"/>
</dbReference>
<accession>A0AAD8QQZ6</accession>
<feature type="region of interest" description="Disordered" evidence="1">
    <location>
        <begin position="406"/>
        <end position="431"/>
    </location>
</feature>
<name>A0AAD8QQZ6_LOLMU</name>
<dbReference type="SUPFAM" id="SSF57756">
    <property type="entry name" value="Retrovirus zinc finger-like domains"/>
    <property type="match status" value="1"/>
</dbReference>
<keyword evidence="4" id="KW-1185">Reference proteome</keyword>
<dbReference type="SMART" id="SM00343">
    <property type="entry name" value="ZnF_C2HC"/>
    <property type="match status" value="1"/>
</dbReference>
<feature type="compositionally biased region" description="Low complexity" evidence="1">
    <location>
        <begin position="15"/>
        <end position="25"/>
    </location>
</feature>
<dbReference type="PANTHER" id="PTHR47592:SF27">
    <property type="entry name" value="OS08G0421700 PROTEIN"/>
    <property type="match status" value="1"/>
</dbReference>
<sequence length="634" mass="70681">MDKENANPIVEVGESATPPSSAPSPHGRRRLAAPPPPVHRTLLPPVAVRSRRDGSTPTTPCHVGSDVRSDEEEEDVKTRQVSRRRRVGQYISYAKEQHLPNVGTTVNVHSFRAKHALGMHLQPGFSGMPPLKPRGRRARAVDATAGFDIDTEADDYFPNEDFFPDISNLFNDMALNGDNVNAGSSSAPHYSPVSFASSLKPPPFEGVNYKRWRARAILWLTTMRCFDATKGKPEGELTPLEEKAFEDADTLLRGAIISVLGENIVDSYLSISTGKDMWDAIEAKFGVSDAGSELYVMEQFYDFKMTNERSIVEQAHEIQSIAKELEQFTCVLPDKFIAGGIIAKLPPSWRNFATSLKHKRQEFSTTDLIGSLDVEEKARAKDTRARGVEGGSSANLVQKNFQSCKSKNKNKYDGKEKFDGKNKASQSTNFKRKTDKKKGVCHVCGDPDHWAPNCPNRFDKRQQGKGGKTANVVIGDTEMKDVGYGRRDFLRADGQRLACYCSWCCIGYRFLIVKSEVSDMHVGTIMESNDATFFEDIFPMKDMPSSSNQGMSSTSIQEFSTIPESTIPIEHLENMDEDNNEAPKRSKRQRTAKSFGNDFIVYLVDDTPTSISEAYASQADYWKEAVRSEMDHFG</sequence>
<evidence type="ECO:0000313" key="3">
    <source>
        <dbReference type="EMBL" id="KAK1607351.1"/>
    </source>
</evidence>
<evidence type="ECO:0000313" key="4">
    <source>
        <dbReference type="Proteomes" id="UP001231189"/>
    </source>
</evidence>
<protein>
    <recommendedName>
        <fullName evidence="2">CCHC-type domain-containing protein</fullName>
    </recommendedName>
</protein>
<dbReference type="Pfam" id="PF14223">
    <property type="entry name" value="Retrotran_gag_2"/>
    <property type="match status" value="1"/>
</dbReference>
<evidence type="ECO:0000259" key="2">
    <source>
        <dbReference type="SMART" id="SM00343"/>
    </source>
</evidence>
<dbReference type="EMBL" id="JAUUTY010000007">
    <property type="protein sequence ID" value="KAK1607351.1"/>
    <property type="molecule type" value="Genomic_DNA"/>
</dbReference>
<gene>
    <name evidence="3" type="ORF">QYE76_031024</name>
</gene>
<reference evidence="3" key="1">
    <citation type="submission" date="2023-07" db="EMBL/GenBank/DDBJ databases">
        <title>A chromosome-level genome assembly of Lolium multiflorum.</title>
        <authorList>
            <person name="Chen Y."/>
            <person name="Copetti D."/>
            <person name="Kolliker R."/>
            <person name="Studer B."/>
        </authorList>
    </citation>
    <scope>NUCLEOTIDE SEQUENCE</scope>
    <source>
        <strain evidence="3">02402/16</strain>
        <tissue evidence="3">Leaf</tissue>
    </source>
</reference>
<dbReference type="GO" id="GO:0003676">
    <property type="term" value="F:nucleic acid binding"/>
    <property type="evidence" value="ECO:0007669"/>
    <property type="project" value="InterPro"/>
</dbReference>
<proteinExistence type="predicted"/>
<feature type="region of interest" description="Disordered" evidence="1">
    <location>
        <begin position="1"/>
        <end position="84"/>
    </location>
</feature>
<dbReference type="Proteomes" id="UP001231189">
    <property type="component" value="Unassembled WGS sequence"/>
</dbReference>
<feature type="compositionally biased region" description="Basic and acidic residues" evidence="1">
    <location>
        <begin position="410"/>
        <end position="422"/>
    </location>
</feature>
<dbReference type="InterPro" id="IPR036875">
    <property type="entry name" value="Znf_CCHC_sf"/>
</dbReference>
<organism evidence="3 4">
    <name type="scientific">Lolium multiflorum</name>
    <name type="common">Italian ryegrass</name>
    <name type="synonym">Lolium perenne subsp. multiflorum</name>
    <dbReference type="NCBI Taxonomy" id="4521"/>
    <lineage>
        <taxon>Eukaryota</taxon>
        <taxon>Viridiplantae</taxon>
        <taxon>Streptophyta</taxon>
        <taxon>Embryophyta</taxon>
        <taxon>Tracheophyta</taxon>
        <taxon>Spermatophyta</taxon>
        <taxon>Magnoliopsida</taxon>
        <taxon>Liliopsida</taxon>
        <taxon>Poales</taxon>
        <taxon>Poaceae</taxon>
        <taxon>BOP clade</taxon>
        <taxon>Pooideae</taxon>
        <taxon>Poodae</taxon>
        <taxon>Poeae</taxon>
        <taxon>Poeae Chloroplast Group 2 (Poeae type)</taxon>
        <taxon>Loliodinae</taxon>
        <taxon>Loliinae</taxon>
        <taxon>Lolium</taxon>
    </lineage>
</organism>
<dbReference type="PANTHER" id="PTHR47592">
    <property type="entry name" value="PBF68 PROTEIN"/>
    <property type="match status" value="1"/>
</dbReference>
<comment type="caution">
    <text evidence="3">The sequence shown here is derived from an EMBL/GenBank/DDBJ whole genome shotgun (WGS) entry which is preliminary data.</text>
</comment>
<feature type="domain" description="CCHC-type" evidence="2">
    <location>
        <begin position="440"/>
        <end position="456"/>
    </location>
</feature>
<dbReference type="AlphaFoldDB" id="A0AAD8QQZ6"/>
<dbReference type="InterPro" id="IPR001878">
    <property type="entry name" value="Znf_CCHC"/>
</dbReference>
<evidence type="ECO:0000256" key="1">
    <source>
        <dbReference type="SAM" id="MobiDB-lite"/>
    </source>
</evidence>